<feature type="domain" description="HTH luxR-type" evidence="4">
    <location>
        <begin position="147"/>
        <end position="212"/>
    </location>
</feature>
<proteinExistence type="predicted"/>
<evidence type="ECO:0000256" key="1">
    <source>
        <dbReference type="ARBA" id="ARBA00022553"/>
    </source>
</evidence>
<keyword evidence="2" id="KW-0238">DNA-binding</keyword>
<dbReference type="PROSITE" id="PS50110">
    <property type="entry name" value="RESPONSE_REGULATORY"/>
    <property type="match status" value="1"/>
</dbReference>
<evidence type="ECO:0000256" key="2">
    <source>
        <dbReference type="ARBA" id="ARBA00023125"/>
    </source>
</evidence>
<dbReference type="InterPro" id="IPR011006">
    <property type="entry name" value="CheY-like_superfamily"/>
</dbReference>
<evidence type="ECO:0000259" key="4">
    <source>
        <dbReference type="PROSITE" id="PS50043"/>
    </source>
</evidence>
<dbReference type="PROSITE" id="PS50043">
    <property type="entry name" value="HTH_LUXR_2"/>
    <property type="match status" value="1"/>
</dbReference>
<dbReference type="EMBL" id="JAAGSC010000044">
    <property type="protein sequence ID" value="NDY96988.1"/>
    <property type="molecule type" value="Genomic_DNA"/>
</dbReference>
<feature type="modified residue" description="4-aspartylphosphate" evidence="3">
    <location>
        <position position="58"/>
    </location>
</feature>
<dbReference type="SMART" id="SM00448">
    <property type="entry name" value="REC"/>
    <property type="match status" value="1"/>
</dbReference>
<dbReference type="SMART" id="SM00421">
    <property type="entry name" value="HTH_LUXR"/>
    <property type="match status" value="1"/>
</dbReference>
<dbReference type="Pfam" id="PF00196">
    <property type="entry name" value="GerE"/>
    <property type="match status" value="1"/>
</dbReference>
<dbReference type="SUPFAM" id="SSF52172">
    <property type="entry name" value="CheY-like"/>
    <property type="match status" value="1"/>
</dbReference>
<protein>
    <submittedName>
        <fullName evidence="6">Response regulator transcription factor</fullName>
    </submittedName>
</protein>
<dbReference type="InterPro" id="IPR001789">
    <property type="entry name" value="Sig_transdc_resp-reg_receiver"/>
</dbReference>
<dbReference type="SUPFAM" id="SSF46894">
    <property type="entry name" value="C-terminal effector domain of the bipartite response regulators"/>
    <property type="match status" value="1"/>
</dbReference>
<evidence type="ECO:0000256" key="3">
    <source>
        <dbReference type="PROSITE-ProRule" id="PRU00169"/>
    </source>
</evidence>
<dbReference type="GO" id="GO:0000160">
    <property type="term" value="P:phosphorelay signal transduction system"/>
    <property type="evidence" value="ECO:0007669"/>
    <property type="project" value="InterPro"/>
</dbReference>
<dbReference type="Gene3D" id="3.40.50.2300">
    <property type="match status" value="1"/>
</dbReference>
<feature type="domain" description="Response regulatory" evidence="5">
    <location>
        <begin position="7"/>
        <end position="123"/>
    </location>
</feature>
<dbReference type="Proteomes" id="UP000484885">
    <property type="component" value="Unassembled WGS sequence"/>
</dbReference>
<comment type="caution">
    <text evidence="6">The sequence shown here is derived from an EMBL/GenBank/DDBJ whole genome shotgun (WGS) entry which is preliminary data.</text>
</comment>
<accession>A0A845V1M0</accession>
<dbReference type="InterPro" id="IPR051015">
    <property type="entry name" value="EvgA-like"/>
</dbReference>
<dbReference type="PANTHER" id="PTHR45566:SF2">
    <property type="entry name" value="NARL SUBFAMILY"/>
    <property type="match status" value="1"/>
</dbReference>
<dbReference type="InterPro" id="IPR016032">
    <property type="entry name" value="Sig_transdc_resp-reg_C-effctor"/>
</dbReference>
<gene>
    <name evidence="6" type="ORF">G3I74_14755</name>
</gene>
<dbReference type="InterPro" id="IPR058245">
    <property type="entry name" value="NreC/VraR/RcsB-like_REC"/>
</dbReference>
<dbReference type="PRINTS" id="PR00038">
    <property type="entry name" value="HTHLUXR"/>
</dbReference>
<dbReference type="CDD" id="cd17535">
    <property type="entry name" value="REC_NarL-like"/>
    <property type="match status" value="1"/>
</dbReference>
<keyword evidence="1 3" id="KW-0597">Phosphoprotein</keyword>
<sequence length="221" mass="24197">MNAPQKTLMIADDHPIFRQGLRKILQRLDWLEVVAEAESGDSALAQMRYLQPDMAMLDLAMPGTDGLKVLEKCRELHPQMQVIIVTSYDDPAYLERAMELGARGYVVKDSAGEVLVECLTTVAAGSVYISPSLNSCAPQPPALAAGVAEELDLLTDAERRVLSGVADFKTSKEIARELDVSYRTVQNHRANIAEKLGLTGRHALIRFARTHREALEGAGPT</sequence>
<dbReference type="Pfam" id="PF00072">
    <property type="entry name" value="Response_reg"/>
    <property type="match status" value="1"/>
</dbReference>
<organism evidence="6 7">
    <name type="scientific">Wenzhouxiangella limi</name>
    <dbReference type="NCBI Taxonomy" id="2707351"/>
    <lineage>
        <taxon>Bacteria</taxon>
        <taxon>Pseudomonadati</taxon>
        <taxon>Pseudomonadota</taxon>
        <taxon>Gammaproteobacteria</taxon>
        <taxon>Chromatiales</taxon>
        <taxon>Wenzhouxiangellaceae</taxon>
        <taxon>Wenzhouxiangella</taxon>
    </lineage>
</organism>
<dbReference type="InterPro" id="IPR000792">
    <property type="entry name" value="Tscrpt_reg_LuxR_C"/>
</dbReference>
<dbReference type="GO" id="GO:0003677">
    <property type="term" value="F:DNA binding"/>
    <property type="evidence" value="ECO:0007669"/>
    <property type="project" value="UniProtKB-KW"/>
</dbReference>
<dbReference type="AlphaFoldDB" id="A0A845V1M0"/>
<dbReference type="RefSeq" id="WP_164212364.1">
    <property type="nucleotide sequence ID" value="NZ_JAAGSC010000044.1"/>
</dbReference>
<dbReference type="GO" id="GO:0006355">
    <property type="term" value="P:regulation of DNA-templated transcription"/>
    <property type="evidence" value="ECO:0007669"/>
    <property type="project" value="InterPro"/>
</dbReference>
<keyword evidence="7" id="KW-1185">Reference proteome</keyword>
<evidence type="ECO:0000313" key="6">
    <source>
        <dbReference type="EMBL" id="NDY96988.1"/>
    </source>
</evidence>
<name>A0A845V1M0_9GAMM</name>
<evidence type="ECO:0000313" key="7">
    <source>
        <dbReference type="Proteomes" id="UP000484885"/>
    </source>
</evidence>
<evidence type="ECO:0000259" key="5">
    <source>
        <dbReference type="PROSITE" id="PS50110"/>
    </source>
</evidence>
<dbReference type="CDD" id="cd06170">
    <property type="entry name" value="LuxR_C_like"/>
    <property type="match status" value="1"/>
</dbReference>
<reference evidence="6 7" key="1">
    <citation type="submission" date="2020-02" db="EMBL/GenBank/DDBJ databases">
        <authorList>
            <person name="Zhang X.-Y."/>
        </authorList>
    </citation>
    <scope>NUCLEOTIDE SEQUENCE [LARGE SCALE GENOMIC DNA]</scope>
    <source>
        <strain evidence="6 7">C33</strain>
    </source>
</reference>
<dbReference type="PANTHER" id="PTHR45566">
    <property type="entry name" value="HTH-TYPE TRANSCRIPTIONAL REGULATOR YHJB-RELATED"/>
    <property type="match status" value="1"/>
</dbReference>